<feature type="region of interest" description="Disordered" evidence="1">
    <location>
        <begin position="99"/>
        <end position="124"/>
    </location>
</feature>
<dbReference type="AlphaFoldDB" id="A0A381XHX9"/>
<feature type="compositionally biased region" description="Polar residues" evidence="1">
    <location>
        <begin position="16"/>
        <end position="26"/>
    </location>
</feature>
<feature type="non-terminal residue" evidence="2">
    <location>
        <position position="124"/>
    </location>
</feature>
<sequence>MGKFDSIKQDLRGDTATVNPNSTSLTNRLLESKARIRDEKVARAQEVFGNGNGNGHKNTAAVAEQKAYIKSPDNIAPATAPINISEDFIGQTDTRRQLEIPQNQEDLPIEAPILDKPEEDLAPA</sequence>
<feature type="compositionally biased region" description="Basic and acidic residues" evidence="1">
    <location>
        <begin position="1"/>
        <end position="13"/>
    </location>
</feature>
<organism evidence="2">
    <name type="scientific">marine metagenome</name>
    <dbReference type="NCBI Taxonomy" id="408172"/>
    <lineage>
        <taxon>unclassified sequences</taxon>
        <taxon>metagenomes</taxon>
        <taxon>ecological metagenomes</taxon>
    </lineage>
</organism>
<feature type="non-terminal residue" evidence="2">
    <location>
        <position position="1"/>
    </location>
</feature>
<evidence type="ECO:0000313" key="2">
    <source>
        <dbReference type="EMBL" id="SVA63777.1"/>
    </source>
</evidence>
<accession>A0A381XHX9</accession>
<gene>
    <name evidence="2" type="ORF">METZ01_LOCUS116631</name>
</gene>
<proteinExistence type="predicted"/>
<protein>
    <submittedName>
        <fullName evidence="2">Uncharacterized protein</fullName>
    </submittedName>
</protein>
<dbReference type="EMBL" id="UINC01015077">
    <property type="protein sequence ID" value="SVA63777.1"/>
    <property type="molecule type" value="Genomic_DNA"/>
</dbReference>
<evidence type="ECO:0000256" key="1">
    <source>
        <dbReference type="SAM" id="MobiDB-lite"/>
    </source>
</evidence>
<reference evidence="2" key="1">
    <citation type="submission" date="2018-05" db="EMBL/GenBank/DDBJ databases">
        <authorList>
            <person name="Lanie J.A."/>
            <person name="Ng W.-L."/>
            <person name="Kazmierczak K.M."/>
            <person name="Andrzejewski T.M."/>
            <person name="Davidsen T.M."/>
            <person name="Wayne K.J."/>
            <person name="Tettelin H."/>
            <person name="Glass J.I."/>
            <person name="Rusch D."/>
            <person name="Podicherti R."/>
            <person name="Tsui H.-C.T."/>
            <person name="Winkler M.E."/>
        </authorList>
    </citation>
    <scope>NUCLEOTIDE SEQUENCE</scope>
</reference>
<name>A0A381XHX9_9ZZZZ</name>
<feature type="region of interest" description="Disordered" evidence="1">
    <location>
        <begin position="1"/>
        <end position="26"/>
    </location>
</feature>